<dbReference type="GO" id="GO:0003700">
    <property type="term" value="F:DNA-binding transcription factor activity"/>
    <property type="evidence" value="ECO:0007669"/>
    <property type="project" value="InterPro"/>
</dbReference>
<dbReference type="InterPro" id="IPR036388">
    <property type="entry name" value="WH-like_DNA-bd_sf"/>
</dbReference>
<dbReference type="Gene3D" id="1.10.10.10">
    <property type="entry name" value="Winged helix-like DNA-binding domain superfamily/Winged helix DNA-binding domain"/>
    <property type="match status" value="1"/>
</dbReference>
<keyword evidence="3" id="KW-0804">Transcription</keyword>
<proteinExistence type="predicted"/>
<gene>
    <name evidence="5" type="ORF">SAMN05216454_10227</name>
</gene>
<evidence type="ECO:0000313" key="5">
    <source>
        <dbReference type="EMBL" id="SEN27847.1"/>
    </source>
</evidence>
<keyword evidence="2 5" id="KW-0238">DNA-binding</keyword>
<keyword evidence="6" id="KW-1185">Reference proteome</keyword>
<dbReference type="InterPro" id="IPR000835">
    <property type="entry name" value="HTH_MarR-typ"/>
</dbReference>
<dbReference type="GO" id="GO:0003677">
    <property type="term" value="F:DNA binding"/>
    <property type="evidence" value="ECO:0007669"/>
    <property type="project" value="UniProtKB-KW"/>
</dbReference>
<dbReference type="Proteomes" id="UP000199512">
    <property type="component" value="Unassembled WGS sequence"/>
</dbReference>
<dbReference type="RefSeq" id="WP_091973811.1">
    <property type="nucleotide sequence ID" value="NZ_CAUWDX010000080.1"/>
</dbReference>
<evidence type="ECO:0000256" key="3">
    <source>
        <dbReference type="ARBA" id="ARBA00023163"/>
    </source>
</evidence>
<keyword evidence="1" id="KW-0805">Transcription regulation</keyword>
<dbReference type="InterPro" id="IPR036390">
    <property type="entry name" value="WH_DNA-bd_sf"/>
</dbReference>
<dbReference type="OrthoDB" id="1707673at2"/>
<dbReference type="STRING" id="215200.SAMN05216454_10227"/>
<accession>A0A1H8F9F6</accession>
<feature type="domain" description="HTH marR-type" evidence="4">
    <location>
        <begin position="9"/>
        <end position="142"/>
    </location>
</feature>
<evidence type="ECO:0000313" key="6">
    <source>
        <dbReference type="Proteomes" id="UP000199512"/>
    </source>
</evidence>
<evidence type="ECO:0000259" key="4">
    <source>
        <dbReference type="PROSITE" id="PS50995"/>
    </source>
</evidence>
<protein>
    <submittedName>
        <fullName evidence="5">DNA-binding transcriptional regulator, MarR family</fullName>
    </submittedName>
</protein>
<dbReference type="PROSITE" id="PS50995">
    <property type="entry name" value="HTH_MARR_2"/>
    <property type="match status" value="1"/>
</dbReference>
<dbReference type="PANTHER" id="PTHR42756:SF1">
    <property type="entry name" value="TRANSCRIPTIONAL REPRESSOR OF EMRAB OPERON"/>
    <property type="match status" value="1"/>
</dbReference>
<dbReference type="PRINTS" id="PR00598">
    <property type="entry name" value="HTHMARR"/>
</dbReference>
<dbReference type="PANTHER" id="PTHR42756">
    <property type="entry name" value="TRANSCRIPTIONAL REGULATOR, MARR"/>
    <property type="match status" value="1"/>
</dbReference>
<evidence type="ECO:0000256" key="1">
    <source>
        <dbReference type="ARBA" id="ARBA00023015"/>
    </source>
</evidence>
<reference evidence="5 6" key="1">
    <citation type="submission" date="2016-10" db="EMBL/GenBank/DDBJ databases">
        <authorList>
            <person name="de Groot N.N."/>
        </authorList>
    </citation>
    <scope>NUCLEOTIDE SEQUENCE [LARGE SCALE GENOMIC DNA]</scope>
    <source>
        <strain evidence="5 6">Calf135</strain>
    </source>
</reference>
<dbReference type="Pfam" id="PF01047">
    <property type="entry name" value="MarR"/>
    <property type="match status" value="1"/>
</dbReference>
<dbReference type="SUPFAM" id="SSF46785">
    <property type="entry name" value="Winged helix' DNA-binding domain"/>
    <property type="match status" value="1"/>
</dbReference>
<evidence type="ECO:0000256" key="2">
    <source>
        <dbReference type="ARBA" id="ARBA00023125"/>
    </source>
</evidence>
<organism evidence="5 6">
    <name type="scientific">Peptostreptococcus russellii</name>
    <dbReference type="NCBI Taxonomy" id="215200"/>
    <lineage>
        <taxon>Bacteria</taxon>
        <taxon>Bacillati</taxon>
        <taxon>Bacillota</taxon>
        <taxon>Clostridia</taxon>
        <taxon>Peptostreptococcales</taxon>
        <taxon>Peptostreptococcaceae</taxon>
        <taxon>Peptostreptococcus</taxon>
    </lineage>
</organism>
<dbReference type="SMART" id="SM00347">
    <property type="entry name" value="HTH_MARR"/>
    <property type="match status" value="1"/>
</dbReference>
<name>A0A1H8F9F6_9FIRM</name>
<dbReference type="EMBL" id="FODF01000002">
    <property type="protein sequence ID" value="SEN27847.1"/>
    <property type="molecule type" value="Genomic_DNA"/>
</dbReference>
<dbReference type="AlphaFoldDB" id="A0A1H8F9F6"/>
<sequence>MQKSVDTTISFLVKSLPRLYNDFYLEYIKSFIQGKNINKNQVRALTFIKNYGSISMSELCNMLNIEKGSLTSMIDDLEKKKYVERMKDKKDRRKYNIVLTKDGDKMACEFLEHLKINLHDKIERIEKDNLGKFFESMNEIIKTMESIDN</sequence>